<reference evidence="1 2" key="1">
    <citation type="journal article" date="2020" name="Nature">
        <title>Isolation of an archaeon at the prokaryote-eukaryote interface.</title>
        <authorList>
            <person name="Imachi H."/>
            <person name="Nobu M.K."/>
            <person name="Nakahara N."/>
            <person name="Morono Y."/>
            <person name="Ogawara M."/>
            <person name="Takaki Y."/>
            <person name="Takano Y."/>
            <person name="Uematsu K."/>
            <person name="Ikuta T."/>
            <person name="Ito M."/>
            <person name="Matsui Y."/>
            <person name="Miyazaki M."/>
            <person name="Murata K."/>
            <person name="Saito Y."/>
            <person name="Sakai S."/>
            <person name="Song C."/>
            <person name="Tasumi E."/>
            <person name="Yamanaka Y."/>
            <person name="Yamaguchi T."/>
            <person name="Kamagata Y."/>
            <person name="Tamaki H."/>
            <person name="Takai K."/>
        </authorList>
    </citation>
    <scope>NUCLEOTIDE SEQUENCE [LARGE SCALE GENOMIC DNA]</scope>
    <source>
        <strain evidence="1 2">MK-D1</strain>
    </source>
</reference>
<keyword evidence="2" id="KW-1185">Reference proteome</keyword>
<proteinExistence type="predicted"/>
<evidence type="ECO:0000313" key="1">
    <source>
        <dbReference type="EMBL" id="QEE15015.1"/>
    </source>
</evidence>
<reference evidence="1 2" key="2">
    <citation type="journal article" date="2024" name="Int. J. Syst. Evol. Microbiol.">
        <title>Promethearchaeum syntrophicum gen. nov., sp. nov., an anaerobic, obligately syntrophic archaeon, the first isolate of the lineage 'Asgard' archaea, and proposal of the new archaeal phylum Promethearchaeota phyl. nov. and kingdom Promethearchaeati regn. nov.</title>
        <authorList>
            <person name="Imachi H."/>
            <person name="Nobu M.K."/>
            <person name="Kato S."/>
            <person name="Takaki Y."/>
            <person name="Miyazaki M."/>
            <person name="Miyata M."/>
            <person name="Ogawara M."/>
            <person name="Saito Y."/>
            <person name="Sakai S."/>
            <person name="Tahara Y.O."/>
            <person name="Takano Y."/>
            <person name="Tasumi E."/>
            <person name="Uematsu K."/>
            <person name="Yoshimura T."/>
            <person name="Itoh T."/>
            <person name="Ohkuma M."/>
            <person name="Takai K."/>
        </authorList>
    </citation>
    <scope>NUCLEOTIDE SEQUENCE [LARGE SCALE GENOMIC DNA]</scope>
    <source>
        <strain evidence="1 2">MK-D1</strain>
    </source>
</reference>
<dbReference type="RefSeq" id="WP_147661942.1">
    <property type="nucleotide sequence ID" value="NZ_CP042905.2"/>
</dbReference>
<evidence type="ECO:0000313" key="2">
    <source>
        <dbReference type="Proteomes" id="UP000321408"/>
    </source>
</evidence>
<gene>
    <name evidence="1" type="ORF">DSAG12_00838</name>
</gene>
<protein>
    <submittedName>
        <fullName evidence="1">Uncharacterized protein</fullName>
    </submittedName>
</protein>
<dbReference type="Proteomes" id="UP000321408">
    <property type="component" value="Chromosome"/>
</dbReference>
<organism evidence="1 2">
    <name type="scientific">Promethearchaeum syntrophicum</name>
    <dbReference type="NCBI Taxonomy" id="2594042"/>
    <lineage>
        <taxon>Archaea</taxon>
        <taxon>Promethearchaeati</taxon>
        <taxon>Promethearchaeota</taxon>
        <taxon>Promethearchaeia</taxon>
        <taxon>Promethearchaeales</taxon>
        <taxon>Promethearchaeaceae</taxon>
        <taxon>Promethearchaeum</taxon>
    </lineage>
</organism>
<dbReference type="EMBL" id="CP042905">
    <property type="protein sequence ID" value="QEE15015.1"/>
    <property type="molecule type" value="Genomic_DNA"/>
</dbReference>
<dbReference type="KEGG" id="psyt:DSAG12_00838"/>
<sequence length="204" mass="24038">MLQKKNKEKVLGIRLEENDYQQFSTFCEKNSIKMSQIGRKAILTYVYLNFNPLVNPKLIFAKNQFKYIIQCLNEEQIANLAEISIANGIGDMKKLETYHPKIILENQSKTEINYQMETLTKYVFSDEGENWFEQINYTFQDDDLIINGTHSLGTNFSTYIRELLQRYTIIHGYLLVEEVSTSKYLNDQRTFHILMKFSPKSKKT</sequence>
<dbReference type="AlphaFoldDB" id="A0A5B9D7P1"/>
<accession>A0A5B9D7P1</accession>
<dbReference type="GeneID" id="41328836"/>
<name>A0A5B9D7P1_9ARCH</name>